<dbReference type="AlphaFoldDB" id="A0AAF0UBD4"/>
<organism evidence="1 2">
    <name type="scientific">Solanum verrucosum</name>
    <dbReference type="NCBI Taxonomy" id="315347"/>
    <lineage>
        <taxon>Eukaryota</taxon>
        <taxon>Viridiplantae</taxon>
        <taxon>Streptophyta</taxon>
        <taxon>Embryophyta</taxon>
        <taxon>Tracheophyta</taxon>
        <taxon>Spermatophyta</taxon>
        <taxon>Magnoliopsida</taxon>
        <taxon>eudicotyledons</taxon>
        <taxon>Gunneridae</taxon>
        <taxon>Pentapetalae</taxon>
        <taxon>asterids</taxon>
        <taxon>lamiids</taxon>
        <taxon>Solanales</taxon>
        <taxon>Solanaceae</taxon>
        <taxon>Solanoideae</taxon>
        <taxon>Solaneae</taxon>
        <taxon>Solanum</taxon>
    </lineage>
</organism>
<name>A0AAF0UBD4_SOLVR</name>
<dbReference type="Proteomes" id="UP001234989">
    <property type="component" value="Chromosome 8"/>
</dbReference>
<proteinExistence type="predicted"/>
<gene>
    <name evidence="1" type="ORF">MTR67_035816</name>
</gene>
<evidence type="ECO:0000313" key="1">
    <source>
        <dbReference type="EMBL" id="WMV42431.1"/>
    </source>
</evidence>
<evidence type="ECO:0000313" key="2">
    <source>
        <dbReference type="Proteomes" id="UP001234989"/>
    </source>
</evidence>
<keyword evidence="2" id="KW-1185">Reference proteome</keyword>
<accession>A0AAF0UBD4</accession>
<dbReference type="EMBL" id="CP133619">
    <property type="protein sequence ID" value="WMV42431.1"/>
    <property type="molecule type" value="Genomic_DNA"/>
</dbReference>
<protein>
    <submittedName>
        <fullName evidence="1">Uncharacterized protein</fullName>
    </submittedName>
</protein>
<reference evidence="1" key="1">
    <citation type="submission" date="2023-08" db="EMBL/GenBank/DDBJ databases">
        <title>A de novo genome assembly of Solanum verrucosum Schlechtendal, a Mexican diploid species geographically isolated from the other diploid A-genome species in potato relatives.</title>
        <authorList>
            <person name="Hosaka K."/>
        </authorList>
    </citation>
    <scope>NUCLEOTIDE SEQUENCE</scope>
    <source>
        <tissue evidence="1">Young leaves</tissue>
    </source>
</reference>
<dbReference type="PANTHER" id="PTHR46238">
    <property type="entry name" value="REVERSE TRANSCRIPTASE DOMAIN-CONTAINING PROTEIN"/>
    <property type="match status" value="1"/>
</dbReference>
<sequence>MRMLRWICGYTRSNRITNEDIRNRVGVTSVVDKLREERLRWFGHVKRRCTNVSVRRCERFDIAGSRSGREHSLELCGYSLMAFQNPLYASTFTSNPYPSLNALPFGGYGGDPYGYNNTGYGGYYSGYQQHFNHPYPRYSSNFTPHNPWQGANSQSTPYSNFTPHHHCQAASNPSTPYLYQPLEFARTSSESWTASVVPQGAVAMSFFSNNTMACLSEKRMGETHKSEYSHQSLPIQQYPPIRTTIADCHPFDYSIDEEIQTVINNGTSIHTDKIGNHIFIADNPIEHAISETSLIREELAESEQSKEEKLLSL</sequence>
<dbReference type="PANTHER" id="PTHR46238:SF8">
    <property type="entry name" value="ENDONUCLEASE_EXONUCLEASE_PHOSPHATASE DOMAIN-CONTAINING PROTEIN"/>
    <property type="match status" value="1"/>
</dbReference>